<evidence type="ECO:0000313" key="2">
    <source>
        <dbReference type="EMBL" id="KPI35397.1"/>
    </source>
</evidence>
<reference evidence="2 3" key="1">
    <citation type="submission" date="2015-06" db="EMBL/GenBank/DDBJ databases">
        <title>Draft genome of the ant-associated black yeast Phialophora attae CBS 131958.</title>
        <authorList>
            <person name="Moreno L.F."/>
            <person name="Stielow B.J."/>
            <person name="de Hoog S."/>
            <person name="Vicente V.A."/>
            <person name="Weiss V.A."/>
            <person name="de Vries M."/>
            <person name="Cruz L.M."/>
            <person name="Souza E.M."/>
        </authorList>
    </citation>
    <scope>NUCLEOTIDE SEQUENCE [LARGE SCALE GENOMIC DNA]</scope>
    <source>
        <strain evidence="2 3">CBS 131958</strain>
    </source>
</reference>
<dbReference type="AlphaFoldDB" id="A0A0N1GY22"/>
<dbReference type="Proteomes" id="UP000038010">
    <property type="component" value="Unassembled WGS sequence"/>
</dbReference>
<name>A0A0N1GY22_9EURO</name>
<protein>
    <submittedName>
        <fullName evidence="2">Uncharacterized protein</fullName>
    </submittedName>
</protein>
<dbReference type="GeneID" id="28732447"/>
<dbReference type="RefSeq" id="XP_017995360.1">
    <property type="nucleotide sequence ID" value="XM_018140566.1"/>
</dbReference>
<organism evidence="2 3">
    <name type="scientific">Cyphellophora attinorum</name>
    <dbReference type="NCBI Taxonomy" id="1664694"/>
    <lineage>
        <taxon>Eukaryota</taxon>
        <taxon>Fungi</taxon>
        <taxon>Dikarya</taxon>
        <taxon>Ascomycota</taxon>
        <taxon>Pezizomycotina</taxon>
        <taxon>Eurotiomycetes</taxon>
        <taxon>Chaetothyriomycetidae</taxon>
        <taxon>Chaetothyriales</taxon>
        <taxon>Cyphellophoraceae</taxon>
        <taxon>Cyphellophora</taxon>
    </lineage>
</organism>
<comment type="caution">
    <text evidence="2">The sequence shown here is derived from an EMBL/GenBank/DDBJ whole genome shotgun (WGS) entry which is preliminary data.</text>
</comment>
<sequence length="221" mass="24083">MTRTNIRRASELLKHNKWGGEEICLVPDASSPGGLEKLILLSGGACDDHEFVVYTEVFSRRVRADRWVNLGVGPEEGARTPSGPDSTVTPPNRVGVPRVVASLGTTQFWLPATGRRQTGEGTPPRPSDLMYLAVVAGNSGAQVVKFFTAKSLEKLTNWMYAEVLNGYSTVFTGACFQSEWARREQGNATLSIVHDLEGLRGLREDNESGPANLRPRIGILC</sequence>
<accession>A0A0N1GY22</accession>
<dbReference type="VEuPathDB" id="FungiDB:AB675_11697"/>
<dbReference type="EMBL" id="LFJN01000040">
    <property type="protein sequence ID" value="KPI35397.1"/>
    <property type="molecule type" value="Genomic_DNA"/>
</dbReference>
<proteinExistence type="predicted"/>
<keyword evidence="3" id="KW-1185">Reference proteome</keyword>
<gene>
    <name evidence="2" type="ORF">AB675_11697</name>
</gene>
<feature type="region of interest" description="Disordered" evidence="1">
    <location>
        <begin position="72"/>
        <end position="93"/>
    </location>
</feature>
<evidence type="ECO:0000256" key="1">
    <source>
        <dbReference type="SAM" id="MobiDB-lite"/>
    </source>
</evidence>
<evidence type="ECO:0000313" key="3">
    <source>
        <dbReference type="Proteomes" id="UP000038010"/>
    </source>
</evidence>